<accession>A0ACB5U5U7</accession>
<reference evidence="1" key="1">
    <citation type="submission" date="2023-04" db="EMBL/GenBank/DDBJ databases">
        <title>Ambrosiozyma monospora NBRC 10751.</title>
        <authorList>
            <person name="Ichikawa N."/>
            <person name="Sato H."/>
            <person name="Tonouchi N."/>
        </authorList>
    </citation>
    <scope>NUCLEOTIDE SEQUENCE</scope>
    <source>
        <strain evidence="1">NBRC 10751</strain>
    </source>
</reference>
<sequence length="282" mass="32140">MSINLILSLSTTPEILKSPETMLRTITTFKTLIASKSYNLTQFSVELTLTYVDAITRLLINTVSGDVPDEVCDKMGEVYIQATQVISNLILFQRFRFSNRQHLIMECFVTLMEALFVKPVANGNKNNDDPKLLSISSRSIATYKDCALAFERLMGNLCETSLLKGRNFGTPSSSSSSSSILEPNMTSESNSKSISSTTHLSIFKTHVRRALPVLIFNYLKFYIRFRLRPELRESLVNGLFLAFDMFTSNELNYVNFSLDGQSRVVFRGLYDDYKKFGRWREE</sequence>
<dbReference type="EMBL" id="BSXS01012491">
    <property type="protein sequence ID" value="GMF02454.1"/>
    <property type="molecule type" value="Genomic_DNA"/>
</dbReference>
<protein>
    <submittedName>
        <fullName evidence="1">Unnamed protein product</fullName>
    </submittedName>
</protein>
<organism evidence="1 2">
    <name type="scientific">Ambrosiozyma monospora</name>
    <name type="common">Yeast</name>
    <name type="synonym">Endomycopsis monosporus</name>
    <dbReference type="NCBI Taxonomy" id="43982"/>
    <lineage>
        <taxon>Eukaryota</taxon>
        <taxon>Fungi</taxon>
        <taxon>Dikarya</taxon>
        <taxon>Ascomycota</taxon>
        <taxon>Saccharomycotina</taxon>
        <taxon>Pichiomycetes</taxon>
        <taxon>Pichiales</taxon>
        <taxon>Pichiaceae</taxon>
        <taxon>Ambrosiozyma</taxon>
    </lineage>
</organism>
<evidence type="ECO:0000313" key="1">
    <source>
        <dbReference type="EMBL" id="GMF02454.1"/>
    </source>
</evidence>
<keyword evidence="2" id="KW-1185">Reference proteome</keyword>
<evidence type="ECO:0000313" key="2">
    <source>
        <dbReference type="Proteomes" id="UP001165064"/>
    </source>
</evidence>
<dbReference type="Proteomes" id="UP001165064">
    <property type="component" value="Unassembled WGS sequence"/>
</dbReference>
<proteinExistence type="predicted"/>
<comment type="caution">
    <text evidence="1">The sequence shown here is derived from an EMBL/GenBank/DDBJ whole genome shotgun (WGS) entry which is preliminary data.</text>
</comment>
<name>A0ACB5U5U7_AMBMO</name>
<gene>
    <name evidence="1" type="ORF">Amon02_001146700</name>
</gene>